<keyword evidence="1" id="KW-1133">Transmembrane helix</keyword>
<evidence type="ECO:0000313" key="2">
    <source>
        <dbReference type="EMBL" id="CAL2091466.1"/>
    </source>
</evidence>
<keyword evidence="1" id="KW-0812">Transmembrane</keyword>
<name>A0ABP1EW49_9FLAO</name>
<feature type="transmembrane region" description="Helical" evidence="1">
    <location>
        <begin position="41"/>
        <end position="61"/>
    </location>
</feature>
<evidence type="ECO:0008006" key="4">
    <source>
        <dbReference type="Google" id="ProtNLM"/>
    </source>
</evidence>
<evidence type="ECO:0000313" key="3">
    <source>
        <dbReference type="Proteomes" id="UP001497416"/>
    </source>
</evidence>
<feature type="transmembrane region" description="Helical" evidence="1">
    <location>
        <begin position="12"/>
        <end position="35"/>
    </location>
</feature>
<reference evidence="2 3" key="1">
    <citation type="submission" date="2024-05" db="EMBL/GenBank/DDBJ databases">
        <authorList>
            <person name="Duchaud E."/>
        </authorList>
    </citation>
    <scope>NUCLEOTIDE SEQUENCE [LARGE SCALE GENOMIC DNA]</scope>
    <source>
        <strain evidence="2">Ena-SAMPLE-TAB-13-05-2024-13:56:06:370-140302</strain>
    </source>
</reference>
<proteinExistence type="predicted"/>
<keyword evidence="1" id="KW-0472">Membrane</keyword>
<evidence type="ECO:0000256" key="1">
    <source>
        <dbReference type="SAM" id="Phobius"/>
    </source>
</evidence>
<keyword evidence="3" id="KW-1185">Reference proteome</keyword>
<dbReference type="RefSeq" id="WP_348713144.1">
    <property type="nucleotide sequence ID" value="NZ_CAXIXY010000006.1"/>
</dbReference>
<protein>
    <recommendedName>
        <fullName evidence="4">PH (Pleckstrin Homology) domain-containing protein</fullName>
    </recommendedName>
</protein>
<gene>
    <name evidence="2" type="ORF">T190607A01A_40218</name>
</gene>
<dbReference type="Proteomes" id="UP001497416">
    <property type="component" value="Unassembled WGS sequence"/>
</dbReference>
<dbReference type="EMBL" id="CAXIXY010000006">
    <property type="protein sequence ID" value="CAL2091466.1"/>
    <property type="molecule type" value="Genomic_DNA"/>
</dbReference>
<comment type="caution">
    <text evidence="2">The sequence shown here is derived from an EMBL/GenBank/DDBJ whole genome shotgun (WGS) entry which is preliminary data.</text>
</comment>
<accession>A0ABP1EW49</accession>
<sequence length="167" mass="19302">MRVFKEEQRFTQLWIIVVLVMSTIVPLALFARAYANNQMSLQDVIIASTLILASCFFIFVFKLTTKIDKVGIHYKFSPVHFSFKLIKWDDMEEVYTRKYDAISEFGGWGFKVNPFRKKNKSIALNIAGDDGIQILTKEGKKILIGTQQLTKVNQSIKYYTKNNETDV</sequence>
<organism evidence="2 3">
    <name type="scientific">Tenacibaculum platacis</name>
    <dbReference type="NCBI Taxonomy" id="3137852"/>
    <lineage>
        <taxon>Bacteria</taxon>
        <taxon>Pseudomonadati</taxon>
        <taxon>Bacteroidota</taxon>
        <taxon>Flavobacteriia</taxon>
        <taxon>Flavobacteriales</taxon>
        <taxon>Flavobacteriaceae</taxon>
        <taxon>Tenacibaculum</taxon>
    </lineage>
</organism>